<evidence type="ECO:0000313" key="2">
    <source>
        <dbReference type="EMBL" id="RIE17669.1"/>
    </source>
</evidence>
<dbReference type="SUPFAM" id="SSF53474">
    <property type="entry name" value="alpha/beta-Hydrolases"/>
    <property type="match status" value="1"/>
</dbReference>
<keyword evidence="3" id="KW-1185">Reference proteome</keyword>
<dbReference type="OrthoDB" id="9786110at2"/>
<organism evidence="2 3">
    <name type="scientific">Candidatus Cryosericum septentrionale</name>
    <dbReference type="NCBI Taxonomy" id="2290913"/>
    <lineage>
        <taxon>Bacteria</taxon>
        <taxon>Pseudomonadati</taxon>
        <taxon>Caldisericota/Cryosericota group</taxon>
        <taxon>Candidatus Cryosericota</taxon>
        <taxon>Candidatus Cryosericia</taxon>
        <taxon>Candidatus Cryosericales</taxon>
        <taxon>Candidatus Cryosericaceae</taxon>
        <taxon>Candidatus Cryosericum</taxon>
    </lineage>
</organism>
<dbReference type="Pfam" id="PF12697">
    <property type="entry name" value="Abhydrolase_6"/>
    <property type="match status" value="1"/>
</dbReference>
<keyword evidence="2" id="KW-0378">Hydrolase</keyword>
<comment type="caution">
    <text evidence="2">The sequence shown here is derived from an EMBL/GenBank/DDBJ whole genome shotgun (WGS) entry which is preliminary data.</text>
</comment>
<dbReference type="EMBL" id="QXIY01000001">
    <property type="protein sequence ID" value="RIE17669.1"/>
    <property type="molecule type" value="Genomic_DNA"/>
</dbReference>
<dbReference type="PANTHER" id="PTHR11614">
    <property type="entry name" value="PHOSPHOLIPASE-RELATED"/>
    <property type="match status" value="1"/>
</dbReference>
<dbReference type="Proteomes" id="UP000266113">
    <property type="component" value="Unassembled WGS sequence"/>
</dbReference>
<dbReference type="AlphaFoldDB" id="A0A398DU78"/>
<protein>
    <submittedName>
        <fullName evidence="2">Alpha/beta fold hydrolase</fullName>
    </submittedName>
</protein>
<reference evidence="2 3" key="1">
    <citation type="submission" date="2018-09" db="EMBL/GenBank/DDBJ databases">
        <title>Discovery and Ecogenomic Context for Candidatus Cryosericales, a Global Caldiserica Order Active in Thawing Permafrost.</title>
        <authorList>
            <person name="Martinez M.A."/>
            <person name="Woodcroft B.J."/>
            <person name="Ignacio Espinoza J.C."/>
            <person name="Zayed A."/>
            <person name="Singleton C.M."/>
            <person name="Boyd J."/>
            <person name="Li Y.-F."/>
            <person name="Purvine S."/>
            <person name="Maughan H."/>
            <person name="Hodgkins S.B."/>
            <person name="Anderson D."/>
            <person name="Sederholm M."/>
            <person name="Temperton B."/>
            <person name="Saleska S.R."/>
            <person name="Tyson G.W."/>
            <person name="Rich V.I."/>
        </authorList>
    </citation>
    <scope>NUCLEOTIDE SEQUENCE [LARGE SCALE GENOMIC DNA]</scope>
    <source>
        <strain evidence="2 3">SMC1</strain>
    </source>
</reference>
<dbReference type="Gene3D" id="3.40.50.1820">
    <property type="entry name" value="alpha/beta hydrolase"/>
    <property type="match status" value="1"/>
</dbReference>
<evidence type="ECO:0000259" key="1">
    <source>
        <dbReference type="Pfam" id="PF12697"/>
    </source>
</evidence>
<sequence>MLLTGNRGQFAEHLTEGGGIRAGMPQSPRNCTKVWVADNGIGVHATRSKRRREMDIREEGRPFSAKGTSGVGCLVMQGFTGTVGSIRYYAEQLAAKGLFVEAPRLTGHGTRWQDVNRARYTDWIRDAEQAYQLLASQCDKVFVTGLSMGGTLILYLAEHHPEIAGVIPVNAPVFMTDKRAPFLPILKHLIASTSAIASDIMEPGIIEPAYDRTPTAGTHEMVKLLGVTRRDLSLIAQPLLVMRSTHDHVVPQECGPFIMEHTASIDKEMVVFEKSAHVVTMDYDKDGVVDSAWKFIQRLSH</sequence>
<dbReference type="GO" id="GO:0016787">
    <property type="term" value="F:hydrolase activity"/>
    <property type="evidence" value="ECO:0007669"/>
    <property type="project" value="UniProtKB-KW"/>
</dbReference>
<dbReference type="InterPro" id="IPR029058">
    <property type="entry name" value="AB_hydrolase_fold"/>
</dbReference>
<proteinExistence type="predicted"/>
<dbReference type="InterPro" id="IPR051044">
    <property type="entry name" value="MAG_DAG_Lipase"/>
</dbReference>
<feature type="domain" description="AB hydrolase-1" evidence="1">
    <location>
        <begin position="93"/>
        <end position="290"/>
    </location>
</feature>
<dbReference type="InterPro" id="IPR000073">
    <property type="entry name" value="AB_hydrolase_1"/>
</dbReference>
<gene>
    <name evidence="2" type="ORF">SMC1_00355</name>
</gene>
<name>A0A398DU78_9BACT</name>
<evidence type="ECO:0000313" key="3">
    <source>
        <dbReference type="Proteomes" id="UP000266113"/>
    </source>
</evidence>
<accession>A0A398DU78</accession>